<evidence type="ECO:0000313" key="4">
    <source>
        <dbReference type="Proteomes" id="UP000011715"/>
    </source>
</evidence>
<evidence type="ECO:0000313" key="3">
    <source>
        <dbReference type="EnsemblFungi" id="MAPG_11298T0"/>
    </source>
</evidence>
<dbReference type="EMBL" id="ADBL01002783">
    <property type="status" value="NOT_ANNOTATED_CDS"/>
    <property type="molecule type" value="Genomic_DNA"/>
</dbReference>
<sequence>MYFVENRQPHEAAVPMLRMLFDAVMSGPNRDANFPNTKGVREQFCEAARRNNLYTAQFLLDRGADVDGPGPSGESPSLVACEWLGDAAFLKLLLERGADSNYRYPRQCRCRRFPKLWHSVSGNNARELALLFWLQPPPTIVLLLFLPKGGPALDRKAAPKAARGRRGGQVPPAVRRGHGGSKRRGRDLAAHPRP</sequence>
<dbReference type="VEuPathDB" id="FungiDB:MAPG_11298"/>
<organism evidence="3 4">
    <name type="scientific">Magnaporthiopsis poae (strain ATCC 64411 / 73-15)</name>
    <name type="common">Kentucky bluegrass fungus</name>
    <name type="synonym">Magnaporthe poae</name>
    <dbReference type="NCBI Taxonomy" id="644358"/>
    <lineage>
        <taxon>Eukaryota</taxon>
        <taxon>Fungi</taxon>
        <taxon>Dikarya</taxon>
        <taxon>Ascomycota</taxon>
        <taxon>Pezizomycotina</taxon>
        <taxon>Sordariomycetes</taxon>
        <taxon>Sordariomycetidae</taxon>
        <taxon>Magnaporthales</taxon>
        <taxon>Magnaporthaceae</taxon>
        <taxon>Magnaporthiopsis</taxon>
    </lineage>
</organism>
<reference evidence="3" key="4">
    <citation type="journal article" date="2015" name="G3 (Bethesda)">
        <title>Genome sequences of three phytopathogenic species of the Magnaporthaceae family of fungi.</title>
        <authorList>
            <person name="Okagaki L.H."/>
            <person name="Nunes C.C."/>
            <person name="Sailsbery J."/>
            <person name="Clay B."/>
            <person name="Brown D."/>
            <person name="John T."/>
            <person name="Oh Y."/>
            <person name="Young N."/>
            <person name="Fitzgerald M."/>
            <person name="Haas B.J."/>
            <person name="Zeng Q."/>
            <person name="Young S."/>
            <person name="Adiconis X."/>
            <person name="Fan L."/>
            <person name="Levin J.Z."/>
            <person name="Mitchell T.K."/>
            <person name="Okubara P.A."/>
            <person name="Farman M.L."/>
            <person name="Kohn L.M."/>
            <person name="Birren B."/>
            <person name="Ma L.-J."/>
            <person name="Dean R.A."/>
        </authorList>
    </citation>
    <scope>NUCLEOTIDE SEQUENCE</scope>
    <source>
        <strain evidence="3">ATCC 64411 / 73-15</strain>
    </source>
</reference>
<dbReference type="EMBL" id="GL876980">
    <property type="protein sequence ID" value="KLU92352.1"/>
    <property type="molecule type" value="Genomic_DNA"/>
</dbReference>
<dbReference type="Proteomes" id="UP000011715">
    <property type="component" value="Unassembled WGS sequence"/>
</dbReference>
<gene>
    <name evidence="2" type="ORF">MAPG_11298</name>
</gene>
<dbReference type="AlphaFoldDB" id="A0A0C4EEW6"/>
<feature type="compositionally biased region" description="Basic residues" evidence="1">
    <location>
        <begin position="175"/>
        <end position="185"/>
    </location>
</feature>
<name>A0A0C4EEW6_MAGP6</name>
<reference evidence="2" key="3">
    <citation type="submission" date="2011-03" db="EMBL/GenBank/DDBJ databases">
        <title>Annotation of Magnaporthe poae ATCC 64411.</title>
        <authorList>
            <person name="Ma L.-J."/>
            <person name="Dead R."/>
            <person name="Young S.K."/>
            <person name="Zeng Q."/>
            <person name="Gargeya S."/>
            <person name="Fitzgerald M."/>
            <person name="Haas B."/>
            <person name="Abouelleil A."/>
            <person name="Alvarado L."/>
            <person name="Arachchi H.M."/>
            <person name="Berlin A."/>
            <person name="Brown A."/>
            <person name="Chapman S.B."/>
            <person name="Chen Z."/>
            <person name="Dunbar C."/>
            <person name="Freedman E."/>
            <person name="Gearin G."/>
            <person name="Gellesch M."/>
            <person name="Goldberg J."/>
            <person name="Griggs A."/>
            <person name="Gujja S."/>
            <person name="Heiman D."/>
            <person name="Howarth C."/>
            <person name="Larson L."/>
            <person name="Lui A."/>
            <person name="MacDonald P.J.P."/>
            <person name="Mehta T."/>
            <person name="Montmayeur A."/>
            <person name="Murphy C."/>
            <person name="Neiman D."/>
            <person name="Pearson M."/>
            <person name="Priest M."/>
            <person name="Roberts A."/>
            <person name="Saif S."/>
            <person name="Shea T."/>
            <person name="Shenoy N."/>
            <person name="Sisk P."/>
            <person name="Stolte C."/>
            <person name="Sykes S."/>
            <person name="Yandava C."/>
            <person name="Wortman J."/>
            <person name="Nusbaum C."/>
            <person name="Birren B."/>
        </authorList>
    </citation>
    <scope>NUCLEOTIDE SEQUENCE</scope>
    <source>
        <strain evidence="2">ATCC 64411</strain>
    </source>
</reference>
<reference evidence="3" key="5">
    <citation type="submission" date="2015-06" db="UniProtKB">
        <authorList>
            <consortium name="EnsemblFungi"/>
        </authorList>
    </citation>
    <scope>IDENTIFICATION</scope>
    <source>
        <strain evidence="3">ATCC 64411</strain>
    </source>
</reference>
<feature type="region of interest" description="Disordered" evidence="1">
    <location>
        <begin position="154"/>
        <end position="194"/>
    </location>
</feature>
<reference evidence="4" key="2">
    <citation type="submission" date="2010-05" db="EMBL/GenBank/DDBJ databases">
        <title>The genome sequence of Magnaporthe poae strain ATCC 64411.</title>
        <authorList>
            <person name="Ma L.-J."/>
            <person name="Dead R."/>
            <person name="Young S."/>
            <person name="Zeng Q."/>
            <person name="Koehrsen M."/>
            <person name="Alvarado L."/>
            <person name="Berlin A."/>
            <person name="Chapman S.B."/>
            <person name="Chen Z."/>
            <person name="Freedman E."/>
            <person name="Gellesch M."/>
            <person name="Goldberg J."/>
            <person name="Griggs A."/>
            <person name="Gujja S."/>
            <person name="Heilman E.R."/>
            <person name="Heiman D."/>
            <person name="Hepburn T."/>
            <person name="Howarth C."/>
            <person name="Jen D."/>
            <person name="Larson L."/>
            <person name="Mehta T."/>
            <person name="Neiman D."/>
            <person name="Pearson M."/>
            <person name="Roberts A."/>
            <person name="Saif S."/>
            <person name="Shea T."/>
            <person name="Shenoy N."/>
            <person name="Sisk P."/>
            <person name="Stolte C."/>
            <person name="Sykes S."/>
            <person name="Walk T."/>
            <person name="White J."/>
            <person name="Yandava C."/>
            <person name="Haas B."/>
            <person name="Nusbaum C."/>
            <person name="Birren B."/>
        </authorList>
    </citation>
    <scope>NUCLEOTIDE SEQUENCE [LARGE SCALE GENOMIC DNA]</scope>
    <source>
        <strain evidence="4">ATCC 64411 / 73-15</strain>
    </source>
</reference>
<keyword evidence="4" id="KW-1185">Reference proteome</keyword>
<dbReference type="Gene3D" id="1.25.40.20">
    <property type="entry name" value="Ankyrin repeat-containing domain"/>
    <property type="match status" value="1"/>
</dbReference>
<protein>
    <submittedName>
        <fullName evidence="2 3">Uncharacterized protein</fullName>
    </submittedName>
</protein>
<dbReference type="EnsemblFungi" id="MAPG_11298T0">
    <property type="protein sequence ID" value="MAPG_11298T0"/>
    <property type="gene ID" value="MAPG_11298"/>
</dbReference>
<reference evidence="2" key="1">
    <citation type="submission" date="2010-05" db="EMBL/GenBank/DDBJ databases">
        <title>The Genome Sequence of Magnaporthe poae strain ATCC 64411.</title>
        <authorList>
            <consortium name="The Broad Institute Genome Sequencing Platform"/>
            <consortium name="Broad Institute Genome Sequencing Center for Infectious Disease"/>
            <person name="Ma L.-J."/>
            <person name="Dead R."/>
            <person name="Young S."/>
            <person name="Zeng Q."/>
            <person name="Koehrsen M."/>
            <person name="Alvarado L."/>
            <person name="Berlin A."/>
            <person name="Chapman S.B."/>
            <person name="Chen Z."/>
            <person name="Freedman E."/>
            <person name="Gellesch M."/>
            <person name="Goldberg J."/>
            <person name="Griggs A."/>
            <person name="Gujja S."/>
            <person name="Heilman E.R."/>
            <person name="Heiman D."/>
            <person name="Hepburn T."/>
            <person name="Howarth C."/>
            <person name="Jen D."/>
            <person name="Larson L."/>
            <person name="Mehta T."/>
            <person name="Neiman D."/>
            <person name="Pearson M."/>
            <person name="Roberts A."/>
            <person name="Saif S."/>
            <person name="Shea T."/>
            <person name="Shenoy N."/>
            <person name="Sisk P."/>
            <person name="Stolte C."/>
            <person name="Sykes S."/>
            <person name="Walk T."/>
            <person name="White J."/>
            <person name="Yandava C."/>
            <person name="Haas B."/>
            <person name="Nusbaum C."/>
            <person name="Birren B."/>
        </authorList>
    </citation>
    <scope>NUCLEOTIDE SEQUENCE</scope>
    <source>
        <strain evidence="2">ATCC 64411</strain>
    </source>
</reference>
<dbReference type="OrthoDB" id="4772757at2759"/>
<dbReference type="SUPFAM" id="SSF48403">
    <property type="entry name" value="Ankyrin repeat"/>
    <property type="match status" value="1"/>
</dbReference>
<accession>A0A0C4EEW6</accession>
<evidence type="ECO:0000256" key="1">
    <source>
        <dbReference type="SAM" id="MobiDB-lite"/>
    </source>
</evidence>
<dbReference type="InterPro" id="IPR036770">
    <property type="entry name" value="Ankyrin_rpt-contain_sf"/>
</dbReference>
<evidence type="ECO:0000313" key="2">
    <source>
        <dbReference type="EMBL" id="KLU92352.1"/>
    </source>
</evidence>
<proteinExistence type="predicted"/>